<feature type="compositionally biased region" description="Polar residues" evidence="1">
    <location>
        <begin position="73"/>
        <end position="88"/>
    </location>
</feature>
<dbReference type="EMBL" id="JAGRPV010000001">
    <property type="protein sequence ID" value="MDI4649996.1"/>
    <property type="molecule type" value="Genomic_DNA"/>
</dbReference>
<feature type="compositionally biased region" description="Low complexity" evidence="1">
    <location>
        <begin position="160"/>
        <end position="176"/>
    </location>
</feature>
<feature type="region of interest" description="Disordered" evidence="1">
    <location>
        <begin position="27"/>
        <end position="177"/>
    </location>
</feature>
<evidence type="ECO:0000256" key="1">
    <source>
        <dbReference type="SAM" id="MobiDB-lite"/>
    </source>
</evidence>
<comment type="caution">
    <text evidence="4">The sequence shown here is derived from an EMBL/GenBank/DDBJ whole genome shotgun (WGS) entry which is preliminary data.</text>
</comment>
<protein>
    <submittedName>
        <fullName evidence="4">DUF4430 domain-containing protein</fullName>
    </submittedName>
</protein>
<reference evidence="4" key="1">
    <citation type="submission" date="2023-04" db="EMBL/GenBank/DDBJ databases">
        <title>Comparative genomic analysis of Cohnella hashimotonis sp. nov., isolated from the International Space Station.</title>
        <authorList>
            <person name="Venkateswaran K."/>
            <person name="Simpson A."/>
        </authorList>
    </citation>
    <scope>NUCLEOTIDE SEQUENCE</scope>
    <source>
        <strain evidence="4">F6_2S_P_1</strain>
    </source>
</reference>
<name>A0ABT6TTZ5_9BACL</name>
<feature type="signal peptide" evidence="2">
    <location>
        <begin position="1"/>
        <end position="22"/>
    </location>
</feature>
<dbReference type="RefSeq" id="WP_282912596.1">
    <property type="nucleotide sequence ID" value="NZ_JAGRPV010000001.1"/>
</dbReference>
<evidence type="ECO:0000259" key="3">
    <source>
        <dbReference type="Pfam" id="PF14478"/>
    </source>
</evidence>
<gene>
    <name evidence="4" type="ORF">KB449_34020</name>
</gene>
<feature type="compositionally biased region" description="Low complexity" evidence="1">
    <location>
        <begin position="31"/>
        <end position="50"/>
    </location>
</feature>
<evidence type="ECO:0000313" key="5">
    <source>
        <dbReference type="Proteomes" id="UP001161691"/>
    </source>
</evidence>
<keyword evidence="5" id="KW-1185">Reference proteome</keyword>
<dbReference type="Pfam" id="PF14478">
    <property type="entry name" value="DUF4430"/>
    <property type="match status" value="1"/>
</dbReference>
<feature type="domain" description="Transcobalamin-like C-terminal" evidence="3">
    <location>
        <begin position="204"/>
        <end position="279"/>
    </location>
</feature>
<organism evidence="4 5">
    <name type="scientific">Cohnella hashimotonis</name>
    <dbReference type="NCBI Taxonomy" id="2826895"/>
    <lineage>
        <taxon>Bacteria</taxon>
        <taxon>Bacillati</taxon>
        <taxon>Bacillota</taxon>
        <taxon>Bacilli</taxon>
        <taxon>Bacillales</taxon>
        <taxon>Paenibacillaceae</taxon>
        <taxon>Cohnella</taxon>
    </lineage>
</organism>
<accession>A0ABT6TTZ5</accession>
<feature type="compositionally biased region" description="Low complexity" evidence="1">
    <location>
        <begin position="94"/>
        <end position="115"/>
    </location>
</feature>
<evidence type="ECO:0000256" key="2">
    <source>
        <dbReference type="SAM" id="SignalP"/>
    </source>
</evidence>
<dbReference type="Proteomes" id="UP001161691">
    <property type="component" value="Unassembled WGS sequence"/>
</dbReference>
<feature type="chain" id="PRO_5047256334" evidence="2">
    <location>
        <begin position="23"/>
        <end position="297"/>
    </location>
</feature>
<evidence type="ECO:0000313" key="4">
    <source>
        <dbReference type="EMBL" id="MDI4649996.1"/>
    </source>
</evidence>
<dbReference type="Gene3D" id="2.170.130.30">
    <property type="match status" value="1"/>
</dbReference>
<sequence length="297" mass="29251">MKQIRKGRLAALFVLLAALLMAAGCGGSGSDDGAASGQSSAFAPSSPAAQTRQPGVAESSASPQADPKASPHASAQASATATGNTTTPGVMPDGASPTATPGAASTAGTAKPSGGRIPPATANAGSASAQPEASAPVATPTTSPTPNGTVGGKPSSPPQSGQATTSPSPAATQAPQKAEITLSIVGDSDTGTILSPAAVELKSGDSVLDALKRATRSRKMQMEYQGSGAAAYVEGIDNLYEFDKGAKSGWLFRVNGEFPGKSAGAYKLKPGDVVEWLYTLDMGKDVGKGTDGTETGS</sequence>
<dbReference type="PROSITE" id="PS51257">
    <property type="entry name" value="PROKAR_LIPOPROTEIN"/>
    <property type="match status" value="1"/>
</dbReference>
<dbReference type="InterPro" id="IPR027954">
    <property type="entry name" value="Transcobalamin-like_C"/>
</dbReference>
<proteinExistence type="predicted"/>
<feature type="compositionally biased region" description="Low complexity" evidence="1">
    <location>
        <begin position="133"/>
        <end position="146"/>
    </location>
</feature>
<keyword evidence="2" id="KW-0732">Signal</keyword>